<reference evidence="2" key="1">
    <citation type="submission" date="2021-05" db="EMBL/GenBank/DDBJ databases">
        <title>Comparative genomics of three Colletotrichum scovillei strains and genetic complementation revealed genes involved fungal growth and virulence on chili pepper.</title>
        <authorList>
            <person name="Hsieh D.-K."/>
            <person name="Chuang S.-C."/>
            <person name="Chen C.-Y."/>
            <person name="Chao Y.-T."/>
            <person name="Lu M.-Y.J."/>
            <person name="Lee M.-H."/>
            <person name="Shih M.-C."/>
        </authorList>
    </citation>
    <scope>NUCLEOTIDE SEQUENCE</scope>
    <source>
        <strain evidence="2">Coll-153</strain>
    </source>
</reference>
<keyword evidence="3" id="KW-1185">Reference proteome</keyword>
<proteinExistence type="predicted"/>
<gene>
    <name evidence="2" type="ORF">JMJ77_010567</name>
</gene>
<sequence length="30" mass="3312">MMHPRSRSATEHVGMAKDAGLLLTNEETNN</sequence>
<evidence type="ECO:0000313" key="2">
    <source>
        <dbReference type="EMBL" id="KAG7042469.1"/>
    </source>
</evidence>
<feature type="region of interest" description="Disordered" evidence="1">
    <location>
        <begin position="1"/>
        <end position="30"/>
    </location>
</feature>
<comment type="caution">
    <text evidence="2">The sequence shown here is derived from an EMBL/GenBank/DDBJ whole genome shotgun (WGS) entry which is preliminary data.</text>
</comment>
<organism evidence="2 3">
    <name type="scientific">Colletotrichum scovillei</name>
    <dbReference type="NCBI Taxonomy" id="1209932"/>
    <lineage>
        <taxon>Eukaryota</taxon>
        <taxon>Fungi</taxon>
        <taxon>Dikarya</taxon>
        <taxon>Ascomycota</taxon>
        <taxon>Pezizomycotina</taxon>
        <taxon>Sordariomycetes</taxon>
        <taxon>Hypocreomycetidae</taxon>
        <taxon>Glomerellales</taxon>
        <taxon>Glomerellaceae</taxon>
        <taxon>Colletotrichum</taxon>
        <taxon>Colletotrichum acutatum species complex</taxon>
    </lineage>
</organism>
<dbReference type="AlphaFoldDB" id="A0A9P7QT73"/>
<dbReference type="Proteomes" id="UP000699042">
    <property type="component" value="Unassembled WGS sequence"/>
</dbReference>
<dbReference type="EMBL" id="JAESDN010000013">
    <property type="protein sequence ID" value="KAG7042469.1"/>
    <property type="molecule type" value="Genomic_DNA"/>
</dbReference>
<feature type="non-terminal residue" evidence="2">
    <location>
        <position position="30"/>
    </location>
</feature>
<evidence type="ECO:0000256" key="1">
    <source>
        <dbReference type="SAM" id="MobiDB-lite"/>
    </source>
</evidence>
<accession>A0A9P7QT73</accession>
<evidence type="ECO:0000313" key="3">
    <source>
        <dbReference type="Proteomes" id="UP000699042"/>
    </source>
</evidence>
<protein>
    <submittedName>
        <fullName evidence="2">Uncharacterized protein</fullName>
    </submittedName>
</protein>
<name>A0A9P7QT73_9PEZI</name>